<gene>
    <name evidence="1" type="primary">WBGene00279343</name>
</gene>
<keyword evidence="2" id="KW-1185">Reference proteome</keyword>
<dbReference type="OrthoDB" id="5783895at2759"/>
<dbReference type="Proteomes" id="UP000005239">
    <property type="component" value="Unassembled WGS sequence"/>
</dbReference>
<dbReference type="PANTHER" id="PTHR22943:SF248">
    <property type="entry name" value="SEVEN TM RECEPTOR"/>
    <property type="match status" value="1"/>
</dbReference>
<accession>A0A8R1UUY7</accession>
<reference evidence="1" key="2">
    <citation type="submission" date="2022-06" db="UniProtKB">
        <authorList>
            <consortium name="EnsemblMetazoa"/>
        </authorList>
    </citation>
    <scope>IDENTIFICATION</scope>
    <source>
        <strain evidence="1">PS312</strain>
    </source>
</reference>
<dbReference type="Pfam" id="PF10326">
    <property type="entry name" value="7TM_GPCR_Str"/>
    <property type="match status" value="1"/>
</dbReference>
<accession>A0A2A6CL06</accession>
<dbReference type="SUPFAM" id="SSF81321">
    <property type="entry name" value="Family A G protein-coupled receptor-like"/>
    <property type="match status" value="1"/>
</dbReference>
<reference evidence="2" key="1">
    <citation type="journal article" date="2008" name="Nat. Genet.">
        <title>The Pristionchus pacificus genome provides a unique perspective on nematode lifestyle and parasitism.</title>
        <authorList>
            <person name="Dieterich C."/>
            <person name="Clifton S.W."/>
            <person name="Schuster L.N."/>
            <person name="Chinwalla A."/>
            <person name="Delehaunty K."/>
            <person name="Dinkelacker I."/>
            <person name="Fulton L."/>
            <person name="Fulton R."/>
            <person name="Godfrey J."/>
            <person name="Minx P."/>
            <person name="Mitreva M."/>
            <person name="Roeseler W."/>
            <person name="Tian H."/>
            <person name="Witte H."/>
            <person name="Yang S.P."/>
            <person name="Wilson R.K."/>
            <person name="Sommer R.J."/>
        </authorList>
    </citation>
    <scope>NUCLEOTIDE SEQUENCE [LARGE SCALE GENOMIC DNA]</scope>
    <source>
        <strain evidence="2">PS312</strain>
    </source>
</reference>
<evidence type="ECO:0000313" key="1">
    <source>
        <dbReference type="EnsemblMetazoa" id="PPA40974.1"/>
    </source>
</evidence>
<sequence length="326" mass="37234">MNFQHVIESLNIVLGLISNVMLIYLCVRFSKKNLGSYKYLLIIFASYDLYLTVLHAIVDPKIFNFDRLFTMYSASFPTLPWPTIIYVSCFTVPFALTNVNFLHRYWAVKKPINLTLFARPSFAFLLAMYPFAQGATWTTLALCADNDDSHYVEQRYFETYNLTVSGFKVMHHWKDGQVNVRASLILLGAVIVMCIQFAIAIFLATQTIAQIRKAKTFTSNFRALQTKILQALFAQASVPVFLVYTPFGCVILFPFFGIPDVFHMADLCMTITSCFPAFDAIVVILLIKDYRDGLLSLFCRRQESSWMGATTVWHSHIANTVSMRLD</sequence>
<name>A0A2A6CL06_PRIPA</name>
<proteinExistence type="predicted"/>
<organism evidence="1 2">
    <name type="scientific">Pristionchus pacificus</name>
    <name type="common">Parasitic nematode worm</name>
    <dbReference type="NCBI Taxonomy" id="54126"/>
    <lineage>
        <taxon>Eukaryota</taxon>
        <taxon>Metazoa</taxon>
        <taxon>Ecdysozoa</taxon>
        <taxon>Nematoda</taxon>
        <taxon>Chromadorea</taxon>
        <taxon>Rhabditida</taxon>
        <taxon>Rhabditina</taxon>
        <taxon>Diplogasteromorpha</taxon>
        <taxon>Diplogasteroidea</taxon>
        <taxon>Neodiplogasteridae</taxon>
        <taxon>Pristionchus</taxon>
    </lineage>
</organism>
<evidence type="ECO:0000313" key="2">
    <source>
        <dbReference type="Proteomes" id="UP000005239"/>
    </source>
</evidence>
<dbReference type="EnsemblMetazoa" id="PPA40974.1">
    <property type="protein sequence ID" value="PPA40974.1"/>
    <property type="gene ID" value="WBGene00279343"/>
</dbReference>
<dbReference type="InterPro" id="IPR019428">
    <property type="entry name" value="7TM_GPCR_serpentine_rcpt_Str"/>
</dbReference>
<dbReference type="Gene3D" id="1.20.1070.10">
    <property type="entry name" value="Rhodopsin 7-helix transmembrane proteins"/>
    <property type="match status" value="1"/>
</dbReference>
<protein>
    <submittedName>
        <fullName evidence="1">Str-163 protein</fullName>
    </submittedName>
</protein>
<dbReference type="AlphaFoldDB" id="A0A2A6CL06"/>
<dbReference type="PANTHER" id="PTHR22943">
    <property type="entry name" value="7-TRANSMEMBRANE DOMAIN RECEPTOR C.ELEGANS"/>
    <property type="match status" value="1"/>
</dbReference>